<comment type="caution">
    <text evidence="2">The sequence shown here is derived from an EMBL/GenBank/DDBJ whole genome shotgun (WGS) entry which is preliminary data.</text>
</comment>
<dbReference type="InterPro" id="IPR044855">
    <property type="entry name" value="CoA-Trfase_III_dom3_sf"/>
</dbReference>
<dbReference type="SUPFAM" id="SSF89796">
    <property type="entry name" value="CoA-transferase family III (CaiB/BaiF)"/>
    <property type="match status" value="1"/>
</dbReference>
<keyword evidence="3" id="KW-1185">Reference proteome</keyword>
<evidence type="ECO:0000256" key="1">
    <source>
        <dbReference type="ARBA" id="ARBA00022679"/>
    </source>
</evidence>
<protein>
    <submittedName>
        <fullName evidence="2">CoA transferase</fullName>
    </submittedName>
</protein>
<gene>
    <name evidence="2" type="ORF">CWS20_18990</name>
</gene>
<accession>A0A2N0ZD84</accession>
<dbReference type="GO" id="GO:0008410">
    <property type="term" value="F:CoA-transferase activity"/>
    <property type="evidence" value="ECO:0007669"/>
    <property type="project" value="TreeGrafter"/>
</dbReference>
<evidence type="ECO:0000313" key="2">
    <source>
        <dbReference type="EMBL" id="PKG27470.1"/>
    </source>
</evidence>
<dbReference type="PANTHER" id="PTHR48207:SF3">
    <property type="entry name" value="SUCCINATE--HYDROXYMETHYLGLUTARATE COA-TRANSFERASE"/>
    <property type="match status" value="1"/>
</dbReference>
<dbReference type="PANTHER" id="PTHR48207">
    <property type="entry name" value="SUCCINATE--HYDROXYMETHYLGLUTARATE COA-TRANSFERASE"/>
    <property type="match status" value="1"/>
</dbReference>
<proteinExistence type="predicted"/>
<dbReference type="Proteomes" id="UP000233343">
    <property type="component" value="Unassembled WGS sequence"/>
</dbReference>
<organism evidence="2 3">
    <name type="scientific">Cytobacillus horneckiae</name>
    <dbReference type="NCBI Taxonomy" id="549687"/>
    <lineage>
        <taxon>Bacteria</taxon>
        <taxon>Bacillati</taxon>
        <taxon>Bacillota</taxon>
        <taxon>Bacilli</taxon>
        <taxon>Bacillales</taxon>
        <taxon>Bacillaceae</taxon>
        <taxon>Cytobacillus</taxon>
    </lineage>
</organism>
<name>A0A2N0ZD84_9BACI</name>
<dbReference type="AlphaFoldDB" id="A0A2N0ZD84"/>
<dbReference type="EMBL" id="PISD01000043">
    <property type="protein sequence ID" value="PKG27470.1"/>
    <property type="molecule type" value="Genomic_DNA"/>
</dbReference>
<dbReference type="InterPro" id="IPR050483">
    <property type="entry name" value="CoA-transferase_III_domain"/>
</dbReference>
<keyword evidence="1 2" id="KW-0808">Transferase</keyword>
<reference evidence="2 3" key="1">
    <citation type="journal article" date="2010" name="Int. J. Syst. Evol. Microbiol.">
        <title>Bacillus horneckiae sp. nov., isolated from a spacecraft-assembly clean room.</title>
        <authorList>
            <person name="Vaishampayan P."/>
            <person name="Probst A."/>
            <person name="Krishnamurthi S."/>
            <person name="Ghosh S."/>
            <person name="Osman S."/>
            <person name="McDowall A."/>
            <person name="Ruckmani A."/>
            <person name="Mayilraj S."/>
            <person name="Venkateswaran K."/>
        </authorList>
    </citation>
    <scope>NUCLEOTIDE SEQUENCE [LARGE SCALE GENOMIC DNA]</scope>
    <source>
        <strain evidence="3">1PO1SC</strain>
    </source>
</reference>
<dbReference type="RefSeq" id="WP_066197530.1">
    <property type="nucleotide sequence ID" value="NZ_JAFDQP010000005.1"/>
</dbReference>
<dbReference type="InterPro" id="IPR003673">
    <property type="entry name" value="CoA-Trfase_fam_III"/>
</dbReference>
<evidence type="ECO:0000313" key="3">
    <source>
        <dbReference type="Proteomes" id="UP000233343"/>
    </source>
</evidence>
<dbReference type="Gene3D" id="3.40.50.10540">
    <property type="entry name" value="Crotonobetainyl-coa:carnitine coa-transferase, domain 1"/>
    <property type="match status" value="1"/>
</dbReference>
<dbReference type="Pfam" id="PF02515">
    <property type="entry name" value="CoA_transf_3"/>
    <property type="match status" value="1"/>
</dbReference>
<sequence length="395" mass="43289">MSRALEGVRIIDASRVLAGPFCTMILGDLGAEVIKIEHHQSGDETRGWGPPFVNGESAYYLCANRNKKSMTLNLKSEEGKEIFKALAKDSDVVVQNFKTGTLEKMGLGYEELRRINEGIIVASITGFGNNGPYKDLPGYDYIIQAMSGLMSITGEKEGGPMKVGVAIADVLTALYTCIGILSAIHQRHATGEGQELDISLMDCQIASLINVASNYLVGGIEPSRLGNEHPNIAPYQVFSASDGDLVVAVGNDQQFKRFAQVAGMPELAEDSRFKENRLRVEHRAELIPICESLLKQRSKNEWKKILDDAGIPNGPINSISEMFNDPHVEAREMIMKVDHPLIEGLQLAGSPIKLSKSPVKVRQSPPLYGEHTGEILKEVGYSEEDIKNLKINQVI</sequence>
<dbReference type="InterPro" id="IPR023606">
    <property type="entry name" value="CoA-Trfase_III_dom_1_sf"/>
</dbReference>
<dbReference type="Gene3D" id="3.30.1540.10">
    <property type="entry name" value="formyl-coa transferase, domain 3"/>
    <property type="match status" value="1"/>
</dbReference>